<dbReference type="InterPro" id="IPR029016">
    <property type="entry name" value="GAF-like_dom_sf"/>
</dbReference>
<evidence type="ECO:0000256" key="1">
    <source>
        <dbReference type="ARBA" id="ARBA00022679"/>
    </source>
</evidence>
<evidence type="ECO:0000256" key="2">
    <source>
        <dbReference type="ARBA" id="ARBA00022777"/>
    </source>
</evidence>
<dbReference type="SUPFAM" id="SSF55781">
    <property type="entry name" value="GAF domain-like"/>
    <property type="match status" value="2"/>
</dbReference>
<sequence length="574" mass="61222">MGEELPGPERARVLLPRLHLDDLLSELQSRIDTALLTRDRVHSLLDAVVTIGSGLDLEAVLRRLVQAAMDLVDARYGALGVIGPDGGLTRFLPLGLGEEEIARIEHWPRGRGILGLLIKDPRPLRLRRIEDHPESLGFPKGHPPMRGFLGVPIRVRDAVFGNLYLTEKAGGGEFDEDDEAIVVALSTAAGVAIENARLYEETRRRELLLDASDEVTTRLLTGTEADDVLALIARRARRMSGSVLAALAIPHPDGDGLVVDTADGEGAERVRGRAVELDDSPAGRAYREGGPVSLPGAAEGGCTLPFLEGLELGPVLLAPLGGKDAARGLLVLARADGEEAYASTTGHLLSAFAGHAAVALELAEARVDAERLSVLEDRDRIAKDLHDVIIQRLFAVAMSLMSTVRRTNDPAQAQRVQRAVDDLDDTIRQIRSTIFALQHAGGEDRRWLRTQILEIANAAGESLGFTPGLRLEGPIDSRVPDGVAEHVLAVLQEALSNIARHAGASRADIRVRVDEDAVEVDVGDDGCGVPEGGRRGGLRNLKDRAQALGGAFAVGPGTGGGTRLLWTAPLSEEG</sequence>
<keyword evidence="1" id="KW-0808">Transferase</keyword>
<evidence type="ECO:0000313" key="7">
    <source>
        <dbReference type="Proteomes" id="UP001165685"/>
    </source>
</evidence>
<organism evidence="6 7">
    <name type="scientific">Nocardiopsis suaedae</name>
    <dbReference type="NCBI Taxonomy" id="3018444"/>
    <lineage>
        <taxon>Bacteria</taxon>
        <taxon>Bacillati</taxon>
        <taxon>Actinomycetota</taxon>
        <taxon>Actinomycetes</taxon>
        <taxon>Streptosporangiales</taxon>
        <taxon>Nocardiopsidaceae</taxon>
        <taxon>Nocardiopsis</taxon>
    </lineage>
</organism>
<evidence type="ECO:0000256" key="3">
    <source>
        <dbReference type="ARBA" id="ARBA00023012"/>
    </source>
</evidence>
<dbReference type="InterPro" id="IPR003018">
    <property type="entry name" value="GAF"/>
</dbReference>
<keyword evidence="2" id="KW-0418">Kinase</keyword>
<dbReference type="Proteomes" id="UP001165685">
    <property type="component" value="Unassembled WGS sequence"/>
</dbReference>
<dbReference type="CDD" id="cd16917">
    <property type="entry name" value="HATPase_UhpB-NarQ-NarX-like"/>
    <property type="match status" value="1"/>
</dbReference>
<dbReference type="SMART" id="SM00065">
    <property type="entry name" value="GAF"/>
    <property type="match status" value="2"/>
</dbReference>
<dbReference type="InterPro" id="IPR050482">
    <property type="entry name" value="Sensor_HK_TwoCompSys"/>
</dbReference>
<dbReference type="InterPro" id="IPR003594">
    <property type="entry name" value="HATPase_dom"/>
</dbReference>
<feature type="domain" description="GAF" evidence="4">
    <location>
        <begin position="56"/>
        <end position="203"/>
    </location>
</feature>
<evidence type="ECO:0000259" key="5">
    <source>
        <dbReference type="SMART" id="SM00387"/>
    </source>
</evidence>
<dbReference type="InterPro" id="IPR011712">
    <property type="entry name" value="Sig_transdc_His_kin_sub3_dim/P"/>
</dbReference>
<dbReference type="EMBL" id="JAQFWP010000015">
    <property type="protein sequence ID" value="MDA2804994.1"/>
    <property type="molecule type" value="Genomic_DNA"/>
</dbReference>
<keyword evidence="3" id="KW-0902">Two-component regulatory system</keyword>
<dbReference type="Pfam" id="PF07730">
    <property type="entry name" value="HisKA_3"/>
    <property type="match status" value="1"/>
</dbReference>
<gene>
    <name evidence="6" type="ORF">O4U47_10760</name>
</gene>
<dbReference type="Gene3D" id="3.30.450.40">
    <property type="match status" value="2"/>
</dbReference>
<reference evidence="6" key="1">
    <citation type="submission" date="2023-01" db="EMBL/GenBank/DDBJ databases">
        <title>Draft genome sequence of Nocardiopsis sp. LSu2-4 isolated from halophytes.</title>
        <authorList>
            <person name="Duangmal K."/>
            <person name="Chantavorakit T."/>
        </authorList>
    </citation>
    <scope>NUCLEOTIDE SEQUENCE</scope>
    <source>
        <strain evidence="6">LSu2-4</strain>
    </source>
</reference>
<dbReference type="Pfam" id="PF02518">
    <property type="entry name" value="HATPase_c"/>
    <property type="match status" value="1"/>
</dbReference>
<dbReference type="SUPFAM" id="SSF55874">
    <property type="entry name" value="ATPase domain of HSP90 chaperone/DNA topoisomerase II/histidine kinase"/>
    <property type="match status" value="1"/>
</dbReference>
<dbReference type="PANTHER" id="PTHR24421:SF56">
    <property type="entry name" value="OXYGEN SENSOR HISTIDINE KINASE RESPONSE REGULATOR DOST"/>
    <property type="match status" value="1"/>
</dbReference>
<dbReference type="Gene3D" id="1.20.5.1930">
    <property type="match status" value="1"/>
</dbReference>
<dbReference type="Pfam" id="PF13185">
    <property type="entry name" value="GAF_2"/>
    <property type="match status" value="1"/>
</dbReference>
<keyword evidence="7" id="KW-1185">Reference proteome</keyword>
<dbReference type="SMART" id="SM00387">
    <property type="entry name" value="HATPase_c"/>
    <property type="match status" value="1"/>
</dbReference>
<comment type="caution">
    <text evidence="6">The sequence shown here is derived from an EMBL/GenBank/DDBJ whole genome shotgun (WGS) entry which is preliminary data.</text>
</comment>
<feature type="domain" description="Histidine kinase/HSP90-like ATPase" evidence="5">
    <location>
        <begin position="482"/>
        <end position="572"/>
    </location>
</feature>
<proteinExistence type="predicted"/>
<name>A0ABT4TL94_9ACTN</name>
<accession>A0ABT4TL94</accession>
<dbReference type="InterPro" id="IPR036890">
    <property type="entry name" value="HATPase_C_sf"/>
</dbReference>
<feature type="domain" description="GAF" evidence="4">
    <location>
        <begin position="224"/>
        <end position="370"/>
    </location>
</feature>
<evidence type="ECO:0000313" key="6">
    <source>
        <dbReference type="EMBL" id="MDA2804994.1"/>
    </source>
</evidence>
<dbReference type="RefSeq" id="WP_270677636.1">
    <property type="nucleotide sequence ID" value="NZ_JAQFWP010000015.1"/>
</dbReference>
<dbReference type="Gene3D" id="3.30.565.10">
    <property type="entry name" value="Histidine kinase-like ATPase, C-terminal domain"/>
    <property type="match status" value="1"/>
</dbReference>
<evidence type="ECO:0000259" key="4">
    <source>
        <dbReference type="SMART" id="SM00065"/>
    </source>
</evidence>
<dbReference type="Pfam" id="PF13492">
    <property type="entry name" value="GAF_3"/>
    <property type="match status" value="1"/>
</dbReference>
<dbReference type="PANTHER" id="PTHR24421">
    <property type="entry name" value="NITRATE/NITRITE SENSOR PROTEIN NARX-RELATED"/>
    <property type="match status" value="1"/>
</dbReference>
<protein>
    <submittedName>
        <fullName evidence="6">GAF domain-containing protein</fullName>
    </submittedName>
</protein>